<accession>A0ABP7MSJ4</accession>
<dbReference type="Gene3D" id="3.10.450.50">
    <property type="match status" value="1"/>
</dbReference>
<dbReference type="Pfam" id="PF14534">
    <property type="entry name" value="DUF4440"/>
    <property type="match status" value="1"/>
</dbReference>
<keyword evidence="3" id="KW-1185">Reference proteome</keyword>
<sequence length="113" mass="12284">MLAGDADALARLIDDDLVFVGPSGEVLGKEDDLALHRSGRQRIDAIDYVSVRIVMREQSAVTLVTADLEGSFDGSAFRGRFRYCRFWRKTANGWKVLGGSVVPLPAEGRASNG</sequence>
<gene>
    <name evidence="2" type="ORF">GCM10022229_22090</name>
</gene>
<evidence type="ECO:0000313" key="2">
    <source>
        <dbReference type="EMBL" id="GAA3927675.1"/>
    </source>
</evidence>
<organism evidence="2 3">
    <name type="scientific">Luteimonas lutimaris</name>
    <dbReference type="NCBI Taxonomy" id="698645"/>
    <lineage>
        <taxon>Bacteria</taxon>
        <taxon>Pseudomonadati</taxon>
        <taxon>Pseudomonadota</taxon>
        <taxon>Gammaproteobacteria</taxon>
        <taxon>Lysobacterales</taxon>
        <taxon>Lysobacteraceae</taxon>
        <taxon>Luteimonas</taxon>
    </lineage>
</organism>
<dbReference type="InterPro" id="IPR027843">
    <property type="entry name" value="DUF4440"/>
</dbReference>
<protein>
    <recommendedName>
        <fullName evidence="1">DUF4440 domain-containing protein</fullName>
    </recommendedName>
</protein>
<comment type="caution">
    <text evidence="2">The sequence shown here is derived from an EMBL/GenBank/DDBJ whole genome shotgun (WGS) entry which is preliminary data.</text>
</comment>
<evidence type="ECO:0000259" key="1">
    <source>
        <dbReference type="Pfam" id="PF14534"/>
    </source>
</evidence>
<evidence type="ECO:0000313" key="3">
    <source>
        <dbReference type="Proteomes" id="UP001501727"/>
    </source>
</evidence>
<dbReference type="InterPro" id="IPR032710">
    <property type="entry name" value="NTF2-like_dom_sf"/>
</dbReference>
<feature type="domain" description="DUF4440" evidence="1">
    <location>
        <begin position="1"/>
        <end position="96"/>
    </location>
</feature>
<reference evidence="3" key="1">
    <citation type="journal article" date="2019" name="Int. J. Syst. Evol. Microbiol.">
        <title>The Global Catalogue of Microorganisms (GCM) 10K type strain sequencing project: providing services to taxonomists for standard genome sequencing and annotation.</title>
        <authorList>
            <consortium name="The Broad Institute Genomics Platform"/>
            <consortium name="The Broad Institute Genome Sequencing Center for Infectious Disease"/>
            <person name="Wu L."/>
            <person name="Ma J."/>
        </authorList>
    </citation>
    <scope>NUCLEOTIDE SEQUENCE [LARGE SCALE GENOMIC DNA]</scope>
    <source>
        <strain evidence="3">JCM 16916</strain>
    </source>
</reference>
<dbReference type="SUPFAM" id="SSF54427">
    <property type="entry name" value="NTF2-like"/>
    <property type="match status" value="1"/>
</dbReference>
<name>A0ABP7MSJ4_9GAMM</name>
<dbReference type="RefSeq" id="WP_425561890.1">
    <property type="nucleotide sequence ID" value="NZ_BAAAZU010000016.1"/>
</dbReference>
<dbReference type="EMBL" id="BAAAZU010000016">
    <property type="protein sequence ID" value="GAA3927675.1"/>
    <property type="molecule type" value="Genomic_DNA"/>
</dbReference>
<dbReference type="Proteomes" id="UP001501727">
    <property type="component" value="Unassembled WGS sequence"/>
</dbReference>
<proteinExistence type="predicted"/>